<gene>
    <name evidence="1" type="ORF">HV183_08735</name>
</gene>
<protein>
    <submittedName>
        <fullName evidence="1">PAAR domain-containing protein</fullName>
    </submittedName>
</protein>
<name>A0AAE7KYE1_CITFR</name>
<dbReference type="AlphaFoldDB" id="A0AAE7KYE1"/>
<dbReference type="CDD" id="cd14744">
    <property type="entry name" value="PAAR_CT_2"/>
    <property type="match status" value="1"/>
</dbReference>
<dbReference type="RefSeq" id="WP_181219395.1">
    <property type="nucleotide sequence ID" value="NZ_CP055538.1"/>
</dbReference>
<evidence type="ECO:0000313" key="1">
    <source>
        <dbReference type="EMBL" id="QLO13526.1"/>
    </source>
</evidence>
<sequence length="91" mass="9687">MAGCYLVMGDKTICGGVIIEGDPTHTIMGMPVAREFDRVTCGRFIGIFSIIGGIVPDTINGRIPAGSQESQSTCPCQSLFIPSMITDIYTI</sequence>
<dbReference type="Proteomes" id="UP000510650">
    <property type="component" value="Chromosome"/>
</dbReference>
<dbReference type="EMBL" id="CP055538">
    <property type="protein sequence ID" value="QLO13526.1"/>
    <property type="molecule type" value="Genomic_DNA"/>
</dbReference>
<proteinExistence type="predicted"/>
<dbReference type="Gene3D" id="2.60.200.60">
    <property type="match status" value="1"/>
</dbReference>
<reference evidence="2" key="1">
    <citation type="submission" date="2020-06" db="EMBL/GenBank/DDBJ databases">
        <title>REHAB project genomes.</title>
        <authorList>
            <person name="Shaw L.P."/>
        </authorList>
    </citation>
    <scope>NUCLEOTIDE SEQUENCE [LARGE SCALE GENOMIC DNA]</scope>
    <source>
        <strain evidence="2">RHBSTW-00398</strain>
    </source>
</reference>
<accession>A0AAE7KYE1</accession>
<organism evidence="1 2">
    <name type="scientific">Citrobacter freundii</name>
    <dbReference type="NCBI Taxonomy" id="546"/>
    <lineage>
        <taxon>Bacteria</taxon>
        <taxon>Pseudomonadati</taxon>
        <taxon>Pseudomonadota</taxon>
        <taxon>Gammaproteobacteria</taxon>
        <taxon>Enterobacterales</taxon>
        <taxon>Enterobacteriaceae</taxon>
        <taxon>Citrobacter</taxon>
        <taxon>Citrobacter freundii complex</taxon>
    </lineage>
</organism>
<evidence type="ECO:0000313" key="2">
    <source>
        <dbReference type="Proteomes" id="UP000510650"/>
    </source>
</evidence>
<dbReference type="Pfam" id="PF05488">
    <property type="entry name" value="PAAR_motif"/>
    <property type="match status" value="1"/>
</dbReference>
<dbReference type="InterPro" id="IPR008727">
    <property type="entry name" value="PAAR_motif"/>
</dbReference>